<reference evidence="14" key="1">
    <citation type="submission" date="2018-05" db="EMBL/GenBank/DDBJ databases">
        <authorList>
            <person name="Lanie J.A."/>
            <person name="Ng W.-L."/>
            <person name="Kazmierczak K.M."/>
            <person name="Andrzejewski T.M."/>
            <person name="Davidsen T.M."/>
            <person name="Wayne K.J."/>
            <person name="Tettelin H."/>
            <person name="Glass J.I."/>
            <person name="Rusch D."/>
            <person name="Podicherti R."/>
            <person name="Tsui H.-C.T."/>
            <person name="Winkler M.E."/>
        </authorList>
    </citation>
    <scope>NUCLEOTIDE SEQUENCE</scope>
</reference>
<dbReference type="CDD" id="cd06225">
    <property type="entry name" value="HAMP"/>
    <property type="match status" value="1"/>
</dbReference>
<dbReference type="GO" id="GO:0000155">
    <property type="term" value="F:phosphorelay sensor kinase activity"/>
    <property type="evidence" value="ECO:0007669"/>
    <property type="project" value="InterPro"/>
</dbReference>
<evidence type="ECO:0000256" key="3">
    <source>
        <dbReference type="ARBA" id="ARBA00012438"/>
    </source>
</evidence>
<dbReference type="PROSITE" id="PS50109">
    <property type="entry name" value="HIS_KIN"/>
    <property type="match status" value="1"/>
</dbReference>
<dbReference type="GO" id="GO:0005886">
    <property type="term" value="C:plasma membrane"/>
    <property type="evidence" value="ECO:0007669"/>
    <property type="project" value="TreeGrafter"/>
</dbReference>
<evidence type="ECO:0000256" key="8">
    <source>
        <dbReference type="ARBA" id="ARBA00022989"/>
    </source>
</evidence>
<dbReference type="SMART" id="SM00388">
    <property type="entry name" value="HisKA"/>
    <property type="match status" value="1"/>
</dbReference>
<evidence type="ECO:0000259" key="12">
    <source>
        <dbReference type="PROSITE" id="PS50109"/>
    </source>
</evidence>
<keyword evidence="4" id="KW-0597">Phosphoprotein</keyword>
<proteinExistence type="predicted"/>
<keyword evidence="8 11" id="KW-1133">Transmembrane helix</keyword>
<dbReference type="Gene3D" id="6.10.340.10">
    <property type="match status" value="1"/>
</dbReference>
<dbReference type="Gene3D" id="3.30.565.10">
    <property type="entry name" value="Histidine kinase-like ATPase, C-terminal domain"/>
    <property type="match status" value="1"/>
</dbReference>
<dbReference type="EMBL" id="UINC01000881">
    <property type="protein sequence ID" value="SUZ62612.1"/>
    <property type="molecule type" value="Genomic_DNA"/>
</dbReference>
<evidence type="ECO:0000256" key="4">
    <source>
        <dbReference type="ARBA" id="ARBA00022553"/>
    </source>
</evidence>
<evidence type="ECO:0000256" key="1">
    <source>
        <dbReference type="ARBA" id="ARBA00000085"/>
    </source>
</evidence>
<evidence type="ECO:0000256" key="5">
    <source>
        <dbReference type="ARBA" id="ARBA00022679"/>
    </source>
</evidence>
<feature type="transmembrane region" description="Helical" evidence="11">
    <location>
        <begin position="98"/>
        <end position="119"/>
    </location>
</feature>
<dbReference type="PROSITE" id="PS50885">
    <property type="entry name" value="HAMP"/>
    <property type="match status" value="1"/>
</dbReference>
<dbReference type="Pfam" id="PF00672">
    <property type="entry name" value="HAMP"/>
    <property type="match status" value="1"/>
</dbReference>
<dbReference type="SUPFAM" id="SSF47384">
    <property type="entry name" value="Homodimeric domain of signal transducing histidine kinase"/>
    <property type="match status" value="1"/>
</dbReference>
<dbReference type="SUPFAM" id="SSF158472">
    <property type="entry name" value="HAMP domain-like"/>
    <property type="match status" value="1"/>
</dbReference>
<dbReference type="SMART" id="SM00304">
    <property type="entry name" value="HAMP"/>
    <property type="match status" value="1"/>
</dbReference>
<dbReference type="InterPro" id="IPR036890">
    <property type="entry name" value="HATPase_C_sf"/>
</dbReference>
<evidence type="ECO:0000256" key="10">
    <source>
        <dbReference type="ARBA" id="ARBA00023136"/>
    </source>
</evidence>
<comment type="catalytic activity">
    <reaction evidence="1">
        <text>ATP + protein L-histidine = ADP + protein N-phospho-L-histidine.</text>
        <dbReference type="EC" id="2.7.13.3"/>
    </reaction>
</comment>
<keyword evidence="10 11" id="KW-0472">Membrane</keyword>
<keyword evidence="7" id="KW-0418">Kinase</keyword>
<dbReference type="SUPFAM" id="SSF55874">
    <property type="entry name" value="ATPase domain of HSP90 chaperone/DNA topoisomerase II/histidine kinase"/>
    <property type="match status" value="1"/>
</dbReference>
<evidence type="ECO:0000256" key="7">
    <source>
        <dbReference type="ARBA" id="ARBA00022777"/>
    </source>
</evidence>
<comment type="subcellular location">
    <subcellularLocation>
        <location evidence="2">Membrane</location>
    </subcellularLocation>
</comment>
<gene>
    <name evidence="14" type="ORF">METZ01_LOCUS15466</name>
</gene>
<dbReference type="InterPro" id="IPR036097">
    <property type="entry name" value="HisK_dim/P_sf"/>
</dbReference>
<organism evidence="14">
    <name type="scientific">marine metagenome</name>
    <dbReference type="NCBI Taxonomy" id="408172"/>
    <lineage>
        <taxon>unclassified sequences</taxon>
        <taxon>metagenomes</taxon>
        <taxon>ecological metagenomes</taxon>
    </lineage>
</organism>
<dbReference type="SMART" id="SM00387">
    <property type="entry name" value="HATPase_c"/>
    <property type="match status" value="1"/>
</dbReference>
<dbReference type="CDD" id="cd00082">
    <property type="entry name" value="HisKA"/>
    <property type="match status" value="1"/>
</dbReference>
<dbReference type="InterPro" id="IPR003660">
    <property type="entry name" value="HAMP_dom"/>
</dbReference>
<dbReference type="PRINTS" id="PR00344">
    <property type="entry name" value="BCTRLSENSOR"/>
</dbReference>
<dbReference type="PANTHER" id="PTHR45436:SF5">
    <property type="entry name" value="SENSOR HISTIDINE KINASE TRCS"/>
    <property type="match status" value="1"/>
</dbReference>
<dbReference type="Gene3D" id="1.10.287.130">
    <property type="match status" value="1"/>
</dbReference>
<evidence type="ECO:0000256" key="11">
    <source>
        <dbReference type="SAM" id="Phobius"/>
    </source>
</evidence>
<accession>A0A381P6P7</accession>
<feature type="domain" description="HAMP" evidence="13">
    <location>
        <begin position="120"/>
        <end position="173"/>
    </location>
</feature>
<keyword evidence="6 11" id="KW-0812">Transmembrane</keyword>
<evidence type="ECO:0000259" key="13">
    <source>
        <dbReference type="PROSITE" id="PS50885"/>
    </source>
</evidence>
<evidence type="ECO:0000256" key="9">
    <source>
        <dbReference type="ARBA" id="ARBA00023012"/>
    </source>
</evidence>
<dbReference type="AlphaFoldDB" id="A0A381P6P7"/>
<dbReference type="InterPro" id="IPR003661">
    <property type="entry name" value="HisK_dim/P_dom"/>
</dbReference>
<evidence type="ECO:0000313" key="14">
    <source>
        <dbReference type="EMBL" id="SUZ62612.1"/>
    </source>
</evidence>
<protein>
    <recommendedName>
        <fullName evidence="3">histidine kinase</fullName>
        <ecNumber evidence="3">2.7.13.3</ecNumber>
    </recommendedName>
</protein>
<dbReference type="Pfam" id="PF02518">
    <property type="entry name" value="HATPase_c"/>
    <property type="match status" value="1"/>
</dbReference>
<feature type="domain" description="Histidine kinase" evidence="12">
    <location>
        <begin position="181"/>
        <end position="396"/>
    </location>
</feature>
<dbReference type="InterPro" id="IPR050428">
    <property type="entry name" value="TCS_sensor_his_kinase"/>
</dbReference>
<dbReference type="EC" id="2.7.13.3" evidence="3"/>
<name>A0A381P6P7_9ZZZZ</name>
<dbReference type="PANTHER" id="PTHR45436">
    <property type="entry name" value="SENSOR HISTIDINE KINASE YKOH"/>
    <property type="match status" value="1"/>
</dbReference>
<dbReference type="InterPro" id="IPR003594">
    <property type="entry name" value="HATPase_dom"/>
</dbReference>
<keyword evidence="5" id="KW-0808">Transferase</keyword>
<keyword evidence="9" id="KW-0902">Two-component regulatory system</keyword>
<dbReference type="InterPro" id="IPR004358">
    <property type="entry name" value="Sig_transdc_His_kin-like_C"/>
</dbReference>
<dbReference type="InterPro" id="IPR005467">
    <property type="entry name" value="His_kinase_dom"/>
</dbReference>
<dbReference type="Pfam" id="PF00512">
    <property type="entry name" value="HisKA"/>
    <property type="match status" value="1"/>
</dbReference>
<dbReference type="CDD" id="cd00075">
    <property type="entry name" value="HATPase"/>
    <property type="match status" value="1"/>
</dbReference>
<evidence type="ECO:0000256" key="2">
    <source>
        <dbReference type="ARBA" id="ARBA00004370"/>
    </source>
</evidence>
<evidence type="ECO:0000256" key="6">
    <source>
        <dbReference type="ARBA" id="ARBA00022692"/>
    </source>
</evidence>
<feature type="non-terminal residue" evidence="14">
    <location>
        <position position="1"/>
    </location>
</feature>
<dbReference type="FunFam" id="3.30.565.10:FF:000006">
    <property type="entry name" value="Sensor histidine kinase WalK"/>
    <property type="match status" value="1"/>
</dbReference>
<feature type="transmembrane region" description="Helical" evidence="11">
    <location>
        <begin position="20"/>
        <end position="41"/>
    </location>
</feature>
<sequence>VGLAGRFPDRFGSLRTRLALLYSIVLFALAAVMVGGIYLGLSRALSEQPTSHLARFEQLAQEGSTDQASLSVDQQEDRPWLVIFEEEVNRRALERLRAYSFTALAGVFLGSLAVGWYVAGLVLRPIGRISAVAREITATDLSRRIELGGSSDELRDLADTFDEMLDRLDEAFEGQRRFVQEASHELRNPLAVLRTNLDVVMADPEAGPEDFRAAGRVSLRAAERMSALVDDLLLYAHHERPDSRREPIDVGAVVGETVEDFAAAASRSGVVLDHDRIAGLEVVGDAVALRRAVANLLSNAIRVSAEGGTVRVSVGRDEEMVWASVIDHGPGIAVGDVDRVFQRFWRGDRASAREAGRSGLGLAIVRQIAEGHGGRSTVRSVEGEGATFTLWLPRYVDS</sequence>